<dbReference type="Pfam" id="PF02958">
    <property type="entry name" value="EcKL"/>
    <property type="match status" value="1"/>
</dbReference>
<feature type="domain" description="CHK kinase-like" evidence="1">
    <location>
        <begin position="129"/>
        <end position="326"/>
    </location>
</feature>
<dbReference type="SMART" id="SM00587">
    <property type="entry name" value="CHK"/>
    <property type="match status" value="1"/>
</dbReference>
<dbReference type="Gene3D" id="3.90.1200.10">
    <property type="match status" value="1"/>
</dbReference>
<dbReference type="Proteomes" id="UP001652626">
    <property type="component" value="Chromosome 13"/>
</dbReference>
<dbReference type="InterPro" id="IPR015897">
    <property type="entry name" value="CHK_kinase-like"/>
</dbReference>
<evidence type="ECO:0000313" key="2">
    <source>
        <dbReference type="Proteomes" id="UP001652626"/>
    </source>
</evidence>
<dbReference type="InterPro" id="IPR011009">
    <property type="entry name" value="Kinase-like_dom_sf"/>
</dbReference>
<gene>
    <name evidence="3" type="primary">LOC113393695</name>
</gene>
<dbReference type="OMA" id="KDLWANN"/>
<dbReference type="PANTHER" id="PTHR11012:SF48">
    <property type="entry name" value="CHK KINASE-LIKE DOMAIN-CONTAINING PROTEIN-RELATED"/>
    <property type="match status" value="1"/>
</dbReference>
<evidence type="ECO:0000313" key="3">
    <source>
        <dbReference type="RefSeq" id="XP_026486493.2"/>
    </source>
</evidence>
<organism evidence="2 3">
    <name type="scientific">Vanessa tameamea</name>
    <name type="common">Kamehameha butterfly</name>
    <dbReference type="NCBI Taxonomy" id="334116"/>
    <lineage>
        <taxon>Eukaryota</taxon>
        <taxon>Metazoa</taxon>
        <taxon>Ecdysozoa</taxon>
        <taxon>Arthropoda</taxon>
        <taxon>Hexapoda</taxon>
        <taxon>Insecta</taxon>
        <taxon>Pterygota</taxon>
        <taxon>Neoptera</taxon>
        <taxon>Endopterygota</taxon>
        <taxon>Lepidoptera</taxon>
        <taxon>Glossata</taxon>
        <taxon>Ditrysia</taxon>
        <taxon>Papilionoidea</taxon>
        <taxon>Nymphalidae</taxon>
        <taxon>Nymphalinae</taxon>
        <taxon>Vanessa</taxon>
    </lineage>
</organism>
<dbReference type="OrthoDB" id="7419139at2759"/>
<dbReference type="PANTHER" id="PTHR11012">
    <property type="entry name" value="PROTEIN KINASE-LIKE DOMAIN-CONTAINING"/>
    <property type="match status" value="1"/>
</dbReference>
<protein>
    <submittedName>
        <fullName evidence="3">Uncharacterized protein LOC113393695</fullName>
    </submittedName>
</protein>
<name>A0A8B8HNR7_VANTA</name>
<sequence length="419" mass="49020">MEFSAESAKSLEELLSAKQLQHILDRLAKSGAQLVSYDLKSATEGIAGFLGDHLRLTLHVKEDFVRKIHLFVKSIPMSNQPKAEFITQNQFNKREALMFKLFEEMEGMEGTEDPNPWRPKAYIYSENILVMPDLCAEGYKSFPAKKYLDKNHVMVAVTSIARFHAAFFNYITKKTANGKRSYHFLDDCSHIMTEPIFIDSPWLHTAAKLTSKFLKELSINSKKYPDDLEGRLVEFYIKTCESLKVYEDTLNVIIHKDLWINNILFRYNGDLVTNAVLVDYQCTRFAPPAFDVMAFLYLTTSRKFRECYENEVLRHYYSVFFQSLDNNSKLRMESFKYNLDSFLDWCEKARMFGMVEAAAIFPYILMDPVKAQKTFDNPETYMEYMVEDRSGPVIEHARENDSYRNKQLELYEELVEKYI</sequence>
<dbReference type="AlphaFoldDB" id="A0A8B8HNR7"/>
<dbReference type="InterPro" id="IPR004119">
    <property type="entry name" value="EcKL"/>
</dbReference>
<dbReference type="SUPFAM" id="SSF56112">
    <property type="entry name" value="Protein kinase-like (PK-like)"/>
    <property type="match status" value="1"/>
</dbReference>
<reference evidence="3" key="1">
    <citation type="submission" date="2025-08" db="UniProtKB">
        <authorList>
            <consortium name="RefSeq"/>
        </authorList>
    </citation>
    <scope>IDENTIFICATION</scope>
    <source>
        <tissue evidence="3">Whole body</tissue>
    </source>
</reference>
<proteinExistence type="predicted"/>
<evidence type="ECO:0000259" key="1">
    <source>
        <dbReference type="SMART" id="SM00587"/>
    </source>
</evidence>
<dbReference type="RefSeq" id="XP_026486493.2">
    <property type="nucleotide sequence ID" value="XM_026630708.2"/>
</dbReference>
<keyword evidence="2" id="KW-1185">Reference proteome</keyword>
<dbReference type="GeneID" id="113393695"/>
<accession>A0A8B8HNR7</accession>